<dbReference type="EMBL" id="JYIV01000014">
    <property type="protein sequence ID" value="KJL25927.1"/>
    <property type="molecule type" value="Genomic_DNA"/>
</dbReference>
<reference evidence="2 3" key="1">
    <citation type="submission" date="2015-02" db="EMBL/GenBank/DDBJ databases">
        <title>Draft genome sequences of ten Microbacterium spp. with emphasis on heavy metal contaminated environments.</title>
        <authorList>
            <person name="Corretto E."/>
        </authorList>
    </citation>
    <scope>NUCLEOTIDE SEQUENCE [LARGE SCALE GENOMIC DNA]</scope>
    <source>
        <strain evidence="2 3">BEL163</strain>
    </source>
</reference>
<dbReference type="Pfam" id="PF07411">
    <property type="entry name" value="DUF1508"/>
    <property type="match status" value="1"/>
</dbReference>
<dbReference type="AlphaFoldDB" id="A0A0F0KYE4"/>
<dbReference type="InterPro" id="IPR010879">
    <property type="entry name" value="DUF1508"/>
</dbReference>
<organism evidence="2 3">
    <name type="scientific">Microbacterium oxydans</name>
    <dbReference type="NCBI Taxonomy" id="82380"/>
    <lineage>
        <taxon>Bacteria</taxon>
        <taxon>Bacillati</taxon>
        <taxon>Actinomycetota</taxon>
        <taxon>Actinomycetes</taxon>
        <taxon>Micrococcales</taxon>
        <taxon>Microbacteriaceae</taxon>
        <taxon>Microbacterium</taxon>
    </lineage>
</organism>
<dbReference type="PATRIC" id="fig|82380.10.peg.431"/>
<comment type="caution">
    <text evidence="2">The sequence shown here is derived from an EMBL/GenBank/DDBJ whole genome shotgun (WGS) entry which is preliminary data.</text>
</comment>
<evidence type="ECO:0000259" key="1">
    <source>
        <dbReference type="Pfam" id="PF07411"/>
    </source>
</evidence>
<dbReference type="Proteomes" id="UP000033725">
    <property type="component" value="Unassembled WGS sequence"/>
</dbReference>
<accession>A0A0F0KYE4</accession>
<evidence type="ECO:0000313" key="3">
    <source>
        <dbReference type="Proteomes" id="UP000033725"/>
    </source>
</evidence>
<feature type="domain" description="DUF1508" evidence="1">
    <location>
        <begin position="20"/>
        <end position="63"/>
    </location>
</feature>
<dbReference type="OrthoDB" id="5125412at2"/>
<name>A0A0F0KYE4_9MICO</name>
<dbReference type="RefSeq" id="WP_045262392.1">
    <property type="nucleotide sequence ID" value="NZ_JYIV01000014.1"/>
</dbReference>
<proteinExistence type="predicted"/>
<protein>
    <recommendedName>
        <fullName evidence="1">DUF1508 domain-containing protein</fullName>
    </recommendedName>
</protein>
<dbReference type="InterPro" id="IPR036913">
    <property type="entry name" value="YegP-like_sf"/>
</dbReference>
<gene>
    <name evidence="2" type="ORF">RN51_00434</name>
</gene>
<dbReference type="SUPFAM" id="SSF160113">
    <property type="entry name" value="YegP-like"/>
    <property type="match status" value="1"/>
</dbReference>
<dbReference type="Gene3D" id="3.30.160.160">
    <property type="entry name" value="YegP-like"/>
    <property type="match status" value="1"/>
</dbReference>
<evidence type="ECO:0000313" key="2">
    <source>
        <dbReference type="EMBL" id="KJL25927.1"/>
    </source>
</evidence>
<sequence>MAENVLQFHLYKNPNVRQPYHWTLNVMQNGEVICTSENYVRKEDAKHSMDLVHNHGGDAKFVDHTDES</sequence>